<dbReference type="GO" id="GO:0005829">
    <property type="term" value="C:cytosol"/>
    <property type="evidence" value="ECO:0007669"/>
    <property type="project" value="TreeGrafter"/>
</dbReference>
<dbReference type="InterPro" id="IPR029033">
    <property type="entry name" value="His_PPase_superfam"/>
</dbReference>
<dbReference type="PANTHER" id="PTHR48100">
    <property type="entry name" value="BROAD-SPECIFICITY PHOSPHATASE YOR283W-RELATED"/>
    <property type="match status" value="1"/>
</dbReference>
<protein>
    <recommendedName>
        <fullName evidence="3">Phosphoglycerate mutase</fullName>
    </recommendedName>
</protein>
<comment type="caution">
    <text evidence="1">The sequence shown here is derived from an EMBL/GenBank/DDBJ whole genome shotgun (WGS) entry which is preliminary data.</text>
</comment>
<dbReference type="GO" id="GO:0016791">
    <property type="term" value="F:phosphatase activity"/>
    <property type="evidence" value="ECO:0007669"/>
    <property type="project" value="TreeGrafter"/>
</dbReference>
<dbReference type="AlphaFoldDB" id="A0A1G2M2Z5"/>
<dbReference type="CDD" id="cd07067">
    <property type="entry name" value="HP_PGM_like"/>
    <property type="match status" value="1"/>
</dbReference>
<proteinExistence type="predicted"/>
<accession>A0A1G2M2Z5</accession>
<dbReference type="STRING" id="1802301.A2664_02330"/>
<dbReference type="Pfam" id="PF00300">
    <property type="entry name" value="His_Phos_1"/>
    <property type="match status" value="1"/>
</dbReference>
<reference evidence="1 2" key="1">
    <citation type="journal article" date="2016" name="Nat. Commun.">
        <title>Thousands of microbial genomes shed light on interconnected biogeochemical processes in an aquifer system.</title>
        <authorList>
            <person name="Anantharaman K."/>
            <person name="Brown C.T."/>
            <person name="Hug L.A."/>
            <person name="Sharon I."/>
            <person name="Castelle C.J."/>
            <person name="Probst A.J."/>
            <person name="Thomas B.C."/>
            <person name="Singh A."/>
            <person name="Wilkins M.J."/>
            <person name="Karaoz U."/>
            <person name="Brodie E.L."/>
            <person name="Williams K.H."/>
            <person name="Hubbard S.S."/>
            <person name="Banfield J.F."/>
        </authorList>
    </citation>
    <scope>NUCLEOTIDE SEQUENCE [LARGE SCALE GENOMIC DNA]</scope>
</reference>
<evidence type="ECO:0000313" key="1">
    <source>
        <dbReference type="EMBL" id="OHA18276.1"/>
    </source>
</evidence>
<dbReference type="PANTHER" id="PTHR48100:SF44">
    <property type="entry name" value="PHOSPHATASE C1620.13-RELATED"/>
    <property type="match status" value="1"/>
</dbReference>
<dbReference type="Proteomes" id="UP000178873">
    <property type="component" value="Unassembled WGS sequence"/>
</dbReference>
<dbReference type="SMART" id="SM00855">
    <property type="entry name" value="PGAM"/>
    <property type="match status" value="1"/>
</dbReference>
<name>A0A1G2M2Z5_9BACT</name>
<evidence type="ECO:0000313" key="2">
    <source>
        <dbReference type="Proteomes" id="UP000178873"/>
    </source>
</evidence>
<gene>
    <name evidence="1" type="ORF">A2664_02330</name>
</gene>
<evidence type="ECO:0008006" key="3">
    <source>
        <dbReference type="Google" id="ProtNLM"/>
    </source>
</evidence>
<dbReference type="SUPFAM" id="SSF53254">
    <property type="entry name" value="Phosphoglycerate mutase-like"/>
    <property type="match status" value="1"/>
</dbReference>
<dbReference type="Gene3D" id="3.40.50.1240">
    <property type="entry name" value="Phosphoglycerate mutase-like"/>
    <property type="match status" value="1"/>
</dbReference>
<sequence length="218" mass="24569">MHKPKIIEKTVYFVRHGQSEANVSHIFQPVDSPLTEVGKQQAKQIAERIGKLSFETLIVSPFPRTKETAECITQKTGKAPEYCDLFIERGKPSGLGGKSYDDPEADGLWKEWEHSLYTSGVRAGDGENFDDIIARADKALDFLRQRKEKVLVVVTHGFFLRTIIARVILGTLLTPESFRNFHATVGMENTGLSVLTYGTVYEGTSWRLWIYNDHAHLG</sequence>
<dbReference type="InterPro" id="IPR050275">
    <property type="entry name" value="PGM_Phosphatase"/>
</dbReference>
<organism evidence="1 2">
    <name type="scientific">Candidatus Taylorbacteria bacterium RIFCSPHIGHO2_01_FULL_46_22b</name>
    <dbReference type="NCBI Taxonomy" id="1802301"/>
    <lineage>
        <taxon>Bacteria</taxon>
        <taxon>Candidatus Tayloriibacteriota</taxon>
    </lineage>
</organism>
<dbReference type="InterPro" id="IPR013078">
    <property type="entry name" value="His_Pase_superF_clade-1"/>
</dbReference>
<dbReference type="EMBL" id="MHRF01000007">
    <property type="protein sequence ID" value="OHA18276.1"/>
    <property type="molecule type" value="Genomic_DNA"/>
</dbReference>